<feature type="domain" description="D-isomer specific 2-hydroxyacid dehydrogenase NAD-binding" evidence="6">
    <location>
        <begin position="108"/>
        <end position="279"/>
    </location>
</feature>
<evidence type="ECO:0000256" key="4">
    <source>
        <dbReference type="RuleBase" id="RU003719"/>
    </source>
</evidence>
<evidence type="ECO:0000256" key="1">
    <source>
        <dbReference type="ARBA" id="ARBA00005854"/>
    </source>
</evidence>
<evidence type="ECO:0000259" key="5">
    <source>
        <dbReference type="Pfam" id="PF00389"/>
    </source>
</evidence>
<evidence type="ECO:0000259" key="6">
    <source>
        <dbReference type="Pfam" id="PF02826"/>
    </source>
</evidence>
<dbReference type="PANTHER" id="PTHR43761:SF1">
    <property type="entry name" value="D-ISOMER SPECIFIC 2-HYDROXYACID DEHYDROGENASE CATALYTIC DOMAIN-CONTAINING PROTEIN-RELATED"/>
    <property type="match status" value="1"/>
</dbReference>
<dbReference type="SUPFAM" id="SSF52283">
    <property type="entry name" value="Formate/glycerate dehydrogenase catalytic domain-like"/>
    <property type="match status" value="1"/>
</dbReference>
<keyword evidence="8" id="KW-1185">Reference proteome</keyword>
<organism evidence="7 8">
    <name type="scientific">Paratissierella segnis</name>
    <dbReference type="NCBI Taxonomy" id="2763679"/>
    <lineage>
        <taxon>Bacteria</taxon>
        <taxon>Bacillati</taxon>
        <taxon>Bacillota</taxon>
        <taxon>Tissierellia</taxon>
        <taxon>Tissierellales</taxon>
        <taxon>Tissierellaceae</taxon>
        <taxon>Paratissierella</taxon>
    </lineage>
</organism>
<dbReference type="Pfam" id="PF00389">
    <property type="entry name" value="2-Hacid_dh"/>
    <property type="match status" value="1"/>
</dbReference>
<dbReference type="SUPFAM" id="SSF51735">
    <property type="entry name" value="NAD(P)-binding Rossmann-fold domains"/>
    <property type="match status" value="1"/>
</dbReference>
<dbReference type="RefSeq" id="WP_262429471.1">
    <property type="nucleotide sequence ID" value="NZ_JACRTG010000018.1"/>
</dbReference>
<sequence>MFRILVTDGMEKGAVQKLRDLDYEVVEKFYELDELKEKVKEFDCLVVRSATKVRKDIIDEALKTNRLKLIIRGGVGIDNIDKDYAEANGIKVRNTPNASSVSVAELTMGHMINIARFSFISNYTMRLGEWNKKQYKGVELSGKTLGLIGMGRIAKEVAARAGAFGMNVIYTNRSGPKMQIPYKYVSFDELLGNSDFISLHIPSTSDGKYLLSKDEFSKMKDGVYIINTARGKLIDEAALLEALDSGKVAAAGLDVFETEPVKNEKLYTHERISLTPHIAGSTKEAQEKIGEEIVEIIKKTL</sequence>
<proteinExistence type="inferred from homology"/>
<evidence type="ECO:0000313" key="7">
    <source>
        <dbReference type="EMBL" id="MBC8588017.1"/>
    </source>
</evidence>
<dbReference type="FunFam" id="3.40.50.720:FF:000203">
    <property type="entry name" value="D-3-phosphoglycerate dehydrogenase (SerA)"/>
    <property type="match status" value="1"/>
</dbReference>
<dbReference type="InterPro" id="IPR050418">
    <property type="entry name" value="D-iso_2-hydroxyacid_DH_PdxB"/>
</dbReference>
<dbReference type="InterPro" id="IPR006140">
    <property type="entry name" value="D-isomer_DH_NAD-bd"/>
</dbReference>
<dbReference type="Proteomes" id="UP000601171">
    <property type="component" value="Unassembled WGS sequence"/>
</dbReference>
<dbReference type="CDD" id="cd05303">
    <property type="entry name" value="PGDH_2"/>
    <property type="match status" value="1"/>
</dbReference>
<dbReference type="PANTHER" id="PTHR43761">
    <property type="entry name" value="D-ISOMER SPECIFIC 2-HYDROXYACID DEHYDROGENASE FAMILY PROTEIN (AFU_ORTHOLOGUE AFUA_1G13630)"/>
    <property type="match status" value="1"/>
</dbReference>
<keyword evidence="2 4" id="KW-0560">Oxidoreductase</keyword>
<dbReference type="InterPro" id="IPR029753">
    <property type="entry name" value="D-isomer_DH_CS"/>
</dbReference>
<evidence type="ECO:0000313" key="8">
    <source>
        <dbReference type="Proteomes" id="UP000601171"/>
    </source>
</evidence>
<gene>
    <name evidence="7" type="ORF">H8707_07180</name>
</gene>
<name>A0A926EV01_9FIRM</name>
<dbReference type="GO" id="GO:0016616">
    <property type="term" value="F:oxidoreductase activity, acting on the CH-OH group of donors, NAD or NADP as acceptor"/>
    <property type="evidence" value="ECO:0007669"/>
    <property type="project" value="InterPro"/>
</dbReference>
<dbReference type="Pfam" id="PF02826">
    <property type="entry name" value="2-Hacid_dh_C"/>
    <property type="match status" value="1"/>
</dbReference>
<dbReference type="GO" id="GO:0051287">
    <property type="term" value="F:NAD binding"/>
    <property type="evidence" value="ECO:0007669"/>
    <property type="project" value="InterPro"/>
</dbReference>
<feature type="domain" description="D-isomer specific 2-hydroxyacid dehydrogenase catalytic" evidence="5">
    <location>
        <begin position="4"/>
        <end position="299"/>
    </location>
</feature>
<evidence type="ECO:0000256" key="3">
    <source>
        <dbReference type="ARBA" id="ARBA00023027"/>
    </source>
</evidence>
<dbReference type="InterPro" id="IPR006139">
    <property type="entry name" value="D-isomer_2_OHA_DH_cat_dom"/>
</dbReference>
<dbReference type="Gene3D" id="3.40.50.720">
    <property type="entry name" value="NAD(P)-binding Rossmann-like Domain"/>
    <property type="match status" value="2"/>
</dbReference>
<comment type="similarity">
    <text evidence="1 4">Belongs to the D-isomer specific 2-hydroxyacid dehydrogenase family.</text>
</comment>
<dbReference type="PROSITE" id="PS00671">
    <property type="entry name" value="D_2_HYDROXYACID_DH_3"/>
    <property type="match status" value="1"/>
</dbReference>
<reference evidence="7" key="1">
    <citation type="submission" date="2020-08" db="EMBL/GenBank/DDBJ databases">
        <title>Genome public.</title>
        <authorList>
            <person name="Liu C."/>
            <person name="Sun Q."/>
        </authorList>
    </citation>
    <scope>NUCLEOTIDE SEQUENCE</scope>
    <source>
        <strain evidence="7">BX21</strain>
    </source>
</reference>
<comment type="caution">
    <text evidence="7">The sequence shown here is derived from an EMBL/GenBank/DDBJ whole genome shotgun (WGS) entry which is preliminary data.</text>
</comment>
<dbReference type="InterPro" id="IPR036291">
    <property type="entry name" value="NAD(P)-bd_dom_sf"/>
</dbReference>
<protein>
    <submittedName>
        <fullName evidence="7">D-2-hydroxyacid dehydrogenase</fullName>
    </submittedName>
</protein>
<evidence type="ECO:0000256" key="2">
    <source>
        <dbReference type="ARBA" id="ARBA00023002"/>
    </source>
</evidence>
<keyword evidence="3" id="KW-0520">NAD</keyword>
<dbReference type="EMBL" id="JACRTG010000018">
    <property type="protein sequence ID" value="MBC8588017.1"/>
    <property type="molecule type" value="Genomic_DNA"/>
</dbReference>
<accession>A0A926EV01</accession>
<dbReference type="AlphaFoldDB" id="A0A926EV01"/>